<name>A0A4Y2E2V8_ARAVE</name>
<gene>
    <name evidence="1" type="ORF">AVEN_144441_1</name>
</gene>
<evidence type="ECO:0000313" key="2">
    <source>
        <dbReference type="Proteomes" id="UP000499080"/>
    </source>
</evidence>
<dbReference type="Proteomes" id="UP000499080">
    <property type="component" value="Unassembled WGS sequence"/>
</dbReference>
<protein>
    <submittedName>
        <fullName evidence="1">Uncharacterized protein</fullName>
    </submittedName>
</protein>
<keyword evidence="2" id="KW-1185">Reference proteome</keyword>
<reference evidence="1 2" key="1">
    <citation type="journal article" date="2019" name="Sci. Rep.">
        <title>Orb-weaving spider Araneus ventricosus genome elucidates the spidroin gene catalogue.</title>
        <authorList>
            <person name="Kono N."/>
            <person name="Nakamura H."/>
            <person name="Ohtoshi R."/>
            <person name="Moran D.A.P."/>
            <person name="Shinohara A."/>
            <person name="Yoshida Y."/>
            <person name="Fujiwara M."/>
            <person name="Mori M."/>
            <person name="Tomita M."/>
            <person name="Arakawa K."/>
        </authorList>
    </citation>
    <scope>NUCLEOTIDE SEQUENCE [LARGE SCALE GENOMIC DNA]</scope>
</reference>
<accession>A0A4Y2E2V8</accession>
<proteinExistence type="predicted"/>
<organism evidence="1 2">
    <name type="scientific">Araneus ventricosus</name>
    <name type="common">Orbweaver spider</name>
    <name type="synonym">Epeira ventricosa</name>
    <dbReference type="NCBI Taxonomy" id="182803"/>
    <lineage>
        <taxon>Eukaryota</taxon>
        <taxon>Metazoa</taxon>
        <taxon>Ecdysozoa</taxon>
        <taxon>Arthropoda</taxon>
        <taxon>Chelicerata</taxon>
        <taxon>Arachnida</taxon>
        <taxon>Araneae</taxon>
        <taxon>Araneomorphae</taxon>
        <taxon>Entelegynae</taxon>
        <taxon>Araneoidea</taxon>
        <taxon>Araneidae</taxon>
        <taxon>Araneus</taxon>
    </lineage>
</organism>
<sequence length="92" mass="11018">MHTRLGFPKRPKMVNRSELEEVVSYWSLEIEVKHHINRYVSDTPHLDMFGKTVTREYRHPRTVDELKKKINKRSRAHLLQEKISTVNSHVNL</sequence>
<dbReference type="AlphaFoldDB" id="A0A4Y2E2V8"/>
<dbReference type="EMBL" id="BGPR01000484">
    <property type="protein sequence ID" value="GBM22656.1"/>
    <property type="molecule type" value="Genomic_DNA"/>
</dbReference>
<evidence type="ECO:0000313" key="1">
    <source>
        <dbReference type="EMBL" id="GBM22656.1"/>
    </source>
</evidence>
<comment type="caution">
    <text evidence="1">The sequence shown here is derived from an EMBL/GenBank/DDBJ whole genome shotgun (WGS) entry which is preliminary data.</text>
</comment>